<keyword evidence="2" id="KW-1185">Reference proteome</keyword>
<dbReference type="InParanoid" id="A0A6L2PKY9"/>
<sequence length="72" mass="8188">MAALDAGFSGQFHVDADSVVMDSLLFPVTADFHIEDFDDTTLDQMACRLLCQFYYMPNTFAREEAMCLRLPE</sequence>
<evidence type="ECO:0000313" key="2">
    <source>
        <dbReference type="Proteomes" id="UP000502823"/>
    </source>
</evidence>
<proteinExistence type="predicted"/>
<evidence type="ECO:0000313" key="1">
    <source>
        <dbReference type="EMBL" id="GFG33223.1"/>
    </source>
</evidence>
<dbReference type="AlphaFoldDB" id="A0A6L2PKY9"/>
<dbReference type="Proteomes" id="UP000502823">
    <property type="component" value="Unassembled WGS sequence"/>
</dbReference>
<comment type="caution">
    <text evidence="1">The sequence shown here is derived from an EMBL/GenBank/DDBJ whole genome shotgun (WGS) entry which is preliminary data.</text>
</comment>
<organism evidence="1 2">
    <name type="scientific">Coptotermes formosanus</name>
    <name type="common">Formosan subterranean termite</name>
    <dbReference type="NCBI Taxonomy" id="36987"/>
    <lineage>
        <taxon>Eukaryota</taxon>
        <taxon>Metazoa</taxon>
        <taxon>Ecdysozoa</taxon>
        <taxon>Arthropoda</taxon>
        <taxon>Hexapoda</taxon>
        <taxon>Insecta</taxon>
        <taxon>Pterygota</taxon>
        <taxon>Neoptera</taxon>
        <taxon>Polyneoptera</taxon>
        <taxon>Dictyoptera</taxon>
        <taxon>Blattodea</taxon>
        <taxon>Blattoidea</taxon>
        <taxon>Termitoidae</taxon>
        <taxon>Rhinotermitidae</taxon>
        <taxon>Coptotermes</taxon>
    </lineage>
</organism>
<gene>
    <name evidence="1" type="ORF">Cfor_05532</name>
</gene>
<dbReference type="EMBL" id="BLKM01000417">
    <property type="protein sequence ID" value="GFG33223.1"/>
    <property type="molecule type" value="Genomic_DNA"/>
</dbReference>
<reference evidence="2" key="1">
    <citation type="submission" date="2020-01" db="EMBL/GenBank/DDBJ databases">
        <title>Draft genome sequence of the Termite Coptotermes fromosanus.</title>
        <authorList>
            <person name="Itakura S."/>
            <person name="Yosikawa Y."/>
            <person name="Umezawa K."/>
        </authorList>
    </citation>
    <scope>NUCLEOTIDE SEQUENCE [LARGE SCALE GENOMIC DNA]</scope>
</reference>
<accession>A0A6L2PKY9</accession>
<protein>
    <submittedName>
        <fullName evidence="1">Uncharacterized protein</fullName>
    </submittedName>
</protein>
<name>A0A6L2PKY9_COPFO</name>